<feature type="region of interest" description="Disordered" evidence="2">
    <location>
        <begin position="159"/>
        <end position="213"/>
    </location>
</feature>
<feature type="region of interest" description="Disordered" evidence="2">
    <location>
        <begin position="1"/>
        <end position="136"/>
    </location>
</feature>
<dbReference type="AlphaFoldDB" id="A0A0S4INZ4"/>
<evidence type="ECO:0000313" key="5">
    <source>
        <dbReference type="Proteomes" id="UP000051952"/>
    </source>
</evidence>
<dbReference type="InterPro" id="IPR001810">
    <property type="entry name" value="F-box_dom"/>
</dbReference>
<dbReference type="SUPFAM" id="SSF81383">
    <property type="entry name" value="F-box domain"/>
    <property type="match status" value="1"/>
</dbReference>
<dbReference type="Proteomes" id="UP000051952">
    <property type="component" value="Unassembled WGS sequence"/>
</dbReference>
<dbReference type="Gene3D" id="1.20.1280.50">
    <property type="match status" value="1"/>
</dbReference>
<feature type="region of interest" description="Disordered" evidence="2">
    <location>
        <begin position="405"/>
        <end position="424"/>
    </location>
</feature>
<evidence type="ECO:0000259" key="3">
    <source>
        <dbReference type="PROSITE" id="PS50181"/>
    </source>
</evidence>
<dbReference type="EMBL" id="CYKH01000044">
    <property type="protein sequence ID" value="CUE64437.1"/>
    <property type="molecule type" value="Genomic_DNA"/>
</dbReference>
<reference evidence="5" key="1">
    <citation type="submission" date="2015-09" db="EMBL/GenBank/DDBJ databases">
        <authorList>
            <consortium name="Pathogen Informatics"/>
        </authorList>
    </citation>
    <scope>NUCLEOTIDE SEQUENCE [LARGE SCALE GENOMIC DNA]</scope>
    <source>
        <strain evidence="5">Lake Konstanz</strain>
    </source>
</reference>
<keyword evidence="5" id="KW-1185">Reference proteome</keyword>
<dbReference type="PROSITE" id="PS50181">
    <property type="entry name" value="FBOX"/>
    <property type="match status" value="1"/>
</dbReference>
<feature type="compositionally biased region" description="Pro residues" evidence="2">
    <location>
        <begin position="188"/>
        <end position="197"/>
    </location>
</feature>
<feature type="compositionally biased region" description="Gly residues" evidence="2">
    <location>
        <begin position="537"/>
        <end position="546"/>
    </location>
</feature>
<protein>
    <recommendedName>
        <fullName evidence="3">F-box domain-containing protein</fullName>
    </recommendedName>
</protein>
<feature type="domain" description="F-box" evidence="3">
    <location>
        <begin position="289"/>
        <end position="335"/>
    </location>
</feature>
<evidence type="ECO:0000256" key="1">
    <source>
        <dbReference type="SAM" id="Coils"/>
    </source>
</evidence>
<feature type="compositionally biased region" description="Low complexity" evidence="2">
    <location>
        <begin position="74"/>
        <end position="85"/>
    </location>
</feature>
<feature type="compositionally biased region" description="Polar residues" evidence="2">
    <location>
        <begin position="108"/>
        <end position="117"/>
    </location>
</feature>
<dbReference type="VEuPathDB" id="TriTrypDB:BSAL_50565"/>
<accession>A0A0S4INZ4</accession>
<organism evidence="4 5">
    <name type="scientific">Bodo saltans</name>
    <name type="common">Flagellated protozoan</name>
    <dbReference type="NCBI Taxonomy" id="75058"/>
    <lineage>
        <taxon>Eukaryota</taxon>
        <taxon>Discoba</taxon>
        <taxon>Euglenozoa</taxon>
        <taxon>Kinetoplastea</taxon>
        <taxon>Metakinetoplastina</taxon>
        <taxon>Eubodonida</taxon>
        <taxon>Bodonidae</taxon>
        <taxon>Bodo</taxon>
    </lineage>
</organism>
<evidence type="ECO:0000313" key="4">
    <source>
        <dbReference type="EMBL" id="CUE64437.1"/>
    </source>
</evidence>
<proteinExistence type="predicted"/>
<feature type="compositionally biased region" description="Polar residues" evidence="2">
    <location>
        <begin position="34"/>
        <end position="53"/>
    </location>
</feature>
<evidence type="ECO:0000256" key="2">
    <source>
        <dbReference type="SAM" id="MobiDB-lite"/>
    </source>
</evidence>
<feature type="coiled-coil region" evidence="1">
    <location>
        <begin position="368"/>
        <end position="395"/>
    </location>
</feature>
<dbReference type="Pfam" id="PF00646">
    <property type="entry name" value="F-box"/>
    <property type="match status" value="1"/>
</dbReference>
<feature type="compositionally biased region" description="Low complexity" evidence="2">
    <location>
        <begin position="547"/>
        <end position="556"/>
    </location>
</feature>
<feature type="compositionally biased region" description="Polar residues" evidence="2">
    <location>
        <begin position="202"/>
        <end position="213"/>
    </location>
</feature>
<feature type="compositionally biased region" description="Polar residues" evidence="2">
    <location>
        <begin position="159"/>
        <end position="177"/>
    </location>
</feature>
<dbReference type="InterPro" id="IPR036047">
    <property type="entry name" value="F-box-like_dom_sf"/>
</dbReference>
<feature type="region of interest" description="Disordered" evidence="2">
    <location>
        <begin position="537"/>
        <end position="556"/>
    </location>
</feature>
<gene>
    <name evidence="4" type="ORF">BSAL_50565</name>
</gene>
<feature type="compositionally biased region" description="Low complexity" evidence="2">
    <location>
        <begin position="1"/>
        <end position="23"/>
    </location>
</feature>
<name>A0A0S4INZ4_BODSA</name>
<keyword evidence="1" id="KW-0175">Coiled coil</keyword>
<feature type="compositionally biased region" description="Low complexity" evidence="2">
    <location>
        <begin position="408"/>
        <end position="422"/>
    </location>
</feature>
<feature type="compositionally biased region" description="Low complexity" evidence="2">
    <location>
        <begin position="178"/>
        <end position="187"/>
    </location>
</feature>
<sequence>MQTVNSPSSMSRRSSSTSSTSSQQRRRYLASLVGGNSNAPGVTSEPMTASSATEGGPAPFSVSVSYTIPKRSRSGPASRASSHPAEQPTQYAIRGGEGLLANSDDEAASQQQRQNNRCVVDGSSWTTSTTTPPPQQHLAAIVTGSSNASIASTITDFTATTPSNNTAPQSTRANITSQQAAAASAAPPRVPQPPPRRLPVKNPQSMDHTASVSRKSALRLGECAYDGNEESFLELLMDRLRAQCAMVAGPEYYTEGDRQYLLAQEEEDRRAKGNDQRALWEMVEARNRPSLLRRIPMELLLVTCEYLNVVDLCRFSGVSRKVQTVLNSPLVWIRHCKRYRLPLQQKEGKLEFVLHPRQVVVDYLVLARRTLDERLVQEQQTLEALEQRLNSRAAEVAPFSQTFMSEHQSSSTAATSSSSSQAPRRLVQLIQQSEKQLTDMIDASRAWETARLELQRVLLANRDALRKQQGDVKRIQKHFAPNNLATTVPPTLARHSSLGIHSNSDDASSAVQQKSHAGGAFSSSIVSKELLRTYGGGDVGGSGTQGSGYSSSSSGGVKGATAVASGGIKPLTASSVEQFERKLVRTVLSAARDLPVVIRRGTTTFSALELLSIQLQGGSGGGGAPSPVATMIAKRWKAMKQFFPLTSADYGSLCDLLLDSDEATTAEGHQVIIPPPLSSCASLLRRILTMTDDQLAECAGL</sequence>